<protein>
    <submittedName>
        <fullName evidence="6">TetR/AcrR family transcriptional regulator</fullName>
    </submittedName>
</protein>
<reference evidence="6 7" key="1">
    <citation type="submission" date="2024-03" db="EMBL/GenBank/DDBJ databases">
        <authorList>
            <person name="Jo J.-H."/>
        </authorList>
    </citation>
    <scope>NUCLEOTIDE SEQUENCE [LARGE SCALE GENOMIC DNA]</scope>
    <source>
        <strain evidence="6 7">PS1R-30</strain>
    </source>
</reference>
<organism evidence="6 7">
    <name type="scientific">Novosphingobium anseongense</name>
    <dbReference type="NCBI Taxonomy" id="3133436"/>
    <lineage>
        <taxon>Bacteria</taxon>
        <taxon>Pseudomonadati</taxon>
        <taxon>Pseudomonadota</taxon>
        <taxon>Alphaproteobacteria</taxon>
        <taxon>Sphingomonadales</taxon>
        <taxon>Sphingomonadaceae</taxon>
        <taxon>Novosphingobium</taxon>
    </lineage>
</organism>
<proteinExistence type="predicted"/>
<dbReference type="Proteomes" id="UP001361239">
    <property type="component" value="Unassembled WGS sequence"/>
</dbReference>
<accession>A0ABU8RT95</accession>
<comment type="caution">
    <text evidence="6">The sequence shown here is derived from an EMBL/GenBank/DDBJ whole genome shotgun (WGS) entry which is preliminary data.</text>
</comment>
<gene>
    <name evidence="6" type="ORF">WG901_06720</name>
</gene>
<dbReference type="InterPro" id="IPR009057">
    <property type="entry name" value="Homeodomain-like_sf"/>
</dbReference>
<dbReference type="PROSITE" id="PS50977">
    <property type="entry name" value="HTH_TETR_2"/>
    <property type="match status" value="1"/>
</dbReference>
<evidence type="ECO:0000259" key="5">
    <source>
        <dbReference type="PROSITE" id="PS50977"/>
    </source>
</evidence>
<sequence length="218" mass="24220">MESRAKRRPRDPDATREVILEAARTLLAKDGPEGISLSEVAHLAGVNRGTAYQHFETREKLIEATVAWASDKLFRAAFGDPETIGERRVEEIDIAAMTERLAAFAMENHELCRVWLLQVLASPDPSQDPFWREYCGSLERWAASDLAVPGIDAEVLSVMNLAGIFLWPIWARAHAENDAGRDALAQRFAKETLRLSMYGSLRADAYPGIADRLRGGGE</sequence>
<feature type="domain" description="HTH tetR-type" evidence="5">
    <location>
        <begin position="13"/>
        <end position="73"/>
    </location>
</feature>
<dbReference type="InterPro" id="IPR050109">
    <property type="entry name" value="HTH-type_TetR-like_transc_reg"/>
</dbReference>
<feature type="DNA-binding region" description="H-T-H motif" evidence="4">
    <location>
        <begin position="36"/>
        <end position="55"/>
    </location>
</feature>
<keyword evidence="2 4" id="KW-0238">DNA-binding</keyword>
<dbReference type="RefSeq" id="WP_339586236.1">
    <property type="nucleotide sequence ID" value="NZ_JBBHJZ010000001.1"/>
</dbReference>
<dbReference type="Gene3D" id="1.10.357.10">
    <property type="entry name" value="Tetracycline Repressor, domain 2"/>
    <property type="match status" value="1"/>
</dbReference>
<keyword evidence="3" id="KW-0804">Transcription</keyword>
<keyword evidence="7" id="KW-1185">Reference proteome</keyword>
<dbReference type="PRINTS" id="PR00455">
    <property type="entry name" value="HTHTETR"/>
</dbReference>
<dbReference type="PANTHER" id="PTHR30055:SF234">
    <property type="entry name" value="HTH-TYPE TRANSCRIPTIONAL REGULATOR BETI"/>
    <property type="match status" value="1"/>
</dbReference>
<evidence type="ECO:0000256" key="2">
    <source>
        <dbReference type="ARBA" id="ARBA00023125"/>
    </source>
</evidence>
<dbReference type="PANTHER" id="PTHR30055">
    <property type="entry name" value="HTH-TYPE TRANSCRIPTIONAL REGULATOR RUTR"/>
    <property type="match status" value="1"/>
</dbReference>
<dbReference type="InterPro" id="IPR001647">
    <property type="entry name" value="HTH_TetR"/>
</dbReference>
<evidence type="ECO:0000313" key="6">
    <source>
        <dbReference type="EMBL" id="MEJ5976320.1"/>
    </source>
</evidence>
<dbReference type="SUPFAM" id="SSF46689">
    <property type="entry name" value="Homeodomain-like"/>
    <property type="match status" value="1"/>
</dbReference>
<name>A0ABU8RT95_9SPHN</name>
<evidence type="ECO:0000256" key="4">
    <source>
        <dbReference type="PROSITE-ProRule" id="PRU00335"/>
    </source>
</evidence>
<evidence type="ECO:0000313" key="7">
    <source>
        <dbReference type="Proteomes" id="UP001361239"/>
    </source>
</evidence>
<evidence type="ECO:0000256" key="1">
    <source>
        <dbReference type="ARBA" id="ARBA00023015"/>
    </source>
</evidence>
<evidence type="ECO:0000256" key="3">
    <source>
        <dbReference type="ARBA" id="ARBA00023163"/>
    </source>
</evidence>
<keyword evidence="1" id="KW-0805">Transcription regulation</keyword>
<dbReference type="Pfam" id="PF00440">
    <property type="entry name" value="TetR_N"/>
    <property type="match status" value="1"/>
</dbReference>
<dbReference type="EMBL" id="JBBHJZ010000001">
    <property type="protein sequence ID" value="MEJ5976320.1"/>
    <property type="molecule type" value="Genomic_DNA"/>
</dbReference>